<name>A0ABU1JB92_9MICC</name>
<accession>A0ABU1JB92</accession>
<gene>
    <name evidence="2" type="ORF">JOE69_001931</name>
</gene>
<dbReference type="InterPro" id="IPR014922">
    <property type="entry name" value="YdhG-like"/>
</dbReference>
<comment type="caution">
    <text evidence="2">The sequence shown here is derived from an EMBL/GenBank/DDBJ whole genome shotgun (WGS) entry which is preliminary data.</text>
</comment>
<feature type="domain" description="YdhG-like" evidence="1">
    <location>
        <begin position="26"/>
        <end position="129"/>
    </location>
</feature>
<protein>
    <recommendedName>
        <fullName evidence="1">YdhG-like domain-containing protein</fullName>
    </recommendedName>
</protein>
<evidence type="ECO:0000259" key="1">
    <source>
        <dbReference type="Pfam" id="PF08818"/>
    </source>
</evidence>
<dbReference type="EMBL" id="JAVDQF010000001">
    <property type="protein sequence ID" value="MDR6269693.1"/>
    <property type="molecule type" value="Genomic_DNA"/>
</dbReference>
<dbReference type="RefSeq" id="WP_309798209.1">
    <property type="nucleotide sequence ID" value="NZ_BAAAHY010000005.1"/>
</dbReference>
<evidence type="ECO:0000313" key="3">
    <source>
        <dbReference type="Proteomes" id="UP001185069"/>
    </source>
</evidence>
<dbReference type="Pfam" id="PF08818">
    <property type="entry name" value="DUF1801"/>
    <property type="match status" value="1"/>
</dbReference>
<sequence length="147" mass="15754">MNAANLTMPTNAPATEFINGVENPKRRADAIELLRLFEAATGAPAVMWGNSMVGFGWNHYRYPSGREGDQMAVGFSPRKANLALYGLINTDAARLRLAELGKHKTGVGCLYLTALADADPAVLGDLVREGFELMNTGPEGTMVTAQL</sequence>
<proteinExistence type="predicted"/>
<dbReference type="Proteomes" id="UP001185069">
    <property type="component" value="Unassembled WGS sequence"/>
</dbReference>
<reference evidence="2 3" key="1">
    <citation type="submission" date="2023-07" db="EMBL/GenBank/DDBJ databases">
        <title>Sequencing the genomes of 1000 actinobacteria strains.</title>
        <authorList>
            <person name="Klenk H.-P."/>
        </authorList>
    </citation>
    <scope>NUCLEOTIDE SEQUENCE [LARGE SCALE GENOMIC DNA]</scope>
    <source>
        <strain evidence="2 3">DSM 14555</strain>
    </source>
</reference>
<organism evidence="2 3">
    <name type="scientific">Arthrobacter russicus</name>
    <dbReference type="NCBI Taxonomy" id="172040"/>
    <lineage>
        <taxon>Bacteria</taxon>
        <taxon>Bacillati</taxon>
        <taxon>Actinomycetota</taxon>
        <taxon>Actinomycetes</taxon>
        <taxon>Micrococcales</taxon>
        <taxon>Micrococcaceae</taxon>
        <taxon>Arthrobacter</taxon>
    </lineage>
</organism>
<evidence type="ECO:0000313" key="2">
    <source>
        <dbReference type="EMBL" id="MDR6269693.1"/>
    </source>
</evidence>
<keyword evidence="3" id="KW-1185">Reference proteome</keyword>